<dbReference type="Proteomes" id="UP001189122">
    <property type="component" value="Unassembled WGS sequence"/>
</dbReference>
<dbReference type="InterPro" id="IPR011009">
    <property type="entry name" value="Kinase-like_dom_sf"/>
</dbReference>
<feature type="region of interest" description="Disordered" evidence="6">
    <location>
        <begin position="226"/>
        <end position="281"/>
    </location>
</feature>
<evidence type="ECO:0000256" key="5">
    <source>
        <dbReference type="PROSITE-ProRule" id="PRU10141"/>
    </source>
</evidence>
<dbReference type="InterPro" id="IPR046958">
    <property type="entry name" value="RBK1/2/STUNTED"/>
</dbReference>
<feature type="binding site" evidence="5">
    <location>
        <position position="345"/>
    </location>
    <ligand>
        <name>ATP</name>
        <dbReference type="ChEBI" id="CHEBI:30616"/>
    </ligand>
</feature>
<protein>
    <recommendedName>
        <fullName evidence="7">Protein kinase domain-containing protein</fullName>
    </recommendedName>
</protein>
<dbReference type="FunFam" id="3.40.50.620:FF:000177">
    <property type="entry name" value="probable receptor-like serine/threonine-protein kinase At5g57670"/>
    <property type="match status" value="1"/>
</dbReference>
<evidence type="ECO:0000256" key="4">
    <source>
        <dbReference type="ARBA" id="ARBA00022840"/>
    </source>
</evidence>
<dbReference type="Gene3D" id="1.10.510.10">
    <property type="entry name" value="Transferase(Phosphotransferase) domain 1"/>
    <property type="match status" value="1"/>
</dbReference>
<dbReference type="Gene3D" id="3.30.200.20">
    <property type="entry name" value="Phosphorylase Kinase, domain 1"/>
    <property type="match status" value="1"/>
</dbReference>
<organism evidence="8">
    <name type="scientific">Spirodela intermedia</name>
    <name type="common">Intermediate duckweed</name>
    <dbReference type="NCBI Taxonomy" id="51605"/>
    <lineage>
        <taxon>Eukaryota</taxon>
        <taxon>Viridiplantae</taxon>
        <taxon>Streptophyta</taxon>
        <taxon>Embryophyta</taxon>
        <taxon>Tracheophyta</taxon>
        <taxon>Spermatophyta</taxon>
        <taxon>Magnoliopsida</taxon>
        <taxon>Liliopsida</taxon>
        <taxon>Araceae</taxon>
        <taxon>Lemnoideae</taxon>
        <taxon>Spirodela</taxon>
    </lineage>
</organism>
<evidence type="ECO:0000313" key="9">
    <source>
        <dbReference type="Proteomes" id="UP001189122"/>
    </source>
</evidence>
<accession>A0A7I8IS68</accession>
<reference evidence="8 9" key="1">
    <citation type="submission" date="2019-12" db="EMBL/GenBank/DDBJ databases">
        <authorList>
            <person name="Scholz U."/>
            <person name="Mascher M."/>
            <person name="Fiebig A."/>
        </authorList>
    </citation>
    <scope>NUCLEOTIDE SEQUENCE</scope>
</reference>
<evidence type="ECO:0000256" key="6">
    <source>
        <dbReference type="SAM" id="MobiDB-lite"/>
    </source>
</evidence>
<keyword evidence="4 5" id="KW-0067">ATP-binding</keyword>
<dbReference type="PROSITE" id="PS00107">
    <property type="entry name" value="PROTEIN_KINASE_ATP"/>
    <property type="match status" value="1"/>
</dbReference>
<dbReference type="InterPro" id="IPR017441">
    <property type="entry name" value="Protein_kinase_ATP_BS"/>
</dbReference>
<keyword evidence="9" id="KW-1185">Reference proteome</keyword>
<proteinExistence type="predicted"/>
<gene>
    <name evidence="8" type="ORF">SI7747_05006825</name>
</gene>
<keyword evidence="1" id="KW-0808">Transferase</keyword>
<dbReference type="InterPro" id="IPR008271">
    <property type="entry name" value="Ser/Thr_kinase_AS"/>
</dbReference>
<dbReference type="GO" id="GO:0005524">
    <property type="term" value="F:ATP binding"/>
    <property type="evidence" value="ECO:0007669"/>
    <property type="project" value="UniProtKB-UniRule"/>
</dbReference>
<evidence type="ECO:0000256" key="3">
    <source>
        <dbReference type="ARBA" id="ARBA00022777"/>
    </source>
</evidence>
<evidence type="ECO:0000256" key="1">
    <source>
        <dbReference type="ARBA" id="ARBA00022679"/>
    </source>
</evidence>
<evidence type="ECO:0000259" key="7">
    <source>
        <dbReference type="PROSITE" id="PS50011"/>
    </source>
</evidence>
<dbReference type="EMBL" id="CACRZD030000005">
    <property type="protein sequence ID" value="CAA6660406.1"/>
    <property type="molecule type" value="Genomic_DNA"/>
</dbReference>
<dbReference type="FunFam" id="3.30.200.20:FF:000268">
    <property type="entry name" value="probable receptor-like serine/threonine-protein kinase At5g57670"/>
    <property type="match status" value="1"/>
</dbReference>
<keyword evidence="3" id="KW-0418">Kinase</keyword>
<evidence type="ECO:0000256" key="2">
    <source>
        <dbReference type="ARBA" id="ARBA00022741"/>
    </source>
</evidence>
<dbReference type="AlphaFoldDB" id="A0A7I8IS68"/>
<dbReference type="InterPro" id="IPR000719">
    <property type="entry name" value="Prot_kinase_dom"/>
</dbReference>
<dbReference type="Pfam" id="PF00069">
    <property type="entry name" value="Pkinase"/>
    <property type="match status" value="1"/>
</dbReference>
<sequence>MAAEGQEVCSTAGERVDAAGTGRMVVVAVKMDAQSRELLTWALVKVAEPGDRVIALHVLLTGGGNYGSCSSLFSLVKSFESILAVYEGFCNLKQIELKLKVCRGSSLRKSLVRETSDLPAAKLILGVTKNNRAIGSSTSVARYCAKKLSRECSVMAVNNGKIVFQRETAPSFICLSPSGWLLASPPPLSGSQGPAGTATWMAPPPAMATPAEDWLREIHDIDVSTGSAASPPAFGIGDNSPRSEAIKTSVEPADQRRRRRRRRSGISGGKGLVSSNYWTRQGKPGRLPKDLETLHLKYSSTCRLFSYLQLATATSDFSAERLVGKGGSSRVYKGRLSDGEDFAVKILKQSEDALREFLLEVEIITTLRHKNIISLSGFCFENENLVLVYDFLPRGSLEDNLHGNDHEKASFGWAQRFKVAMGVAEALNYLHGAGKPVIHRDVKSSNILLSDDYEPRLADFGLAQWESSSSSHAPCSDVAGTFGYLAPEYFMYGKVDEKIDVYAFGVVLLELLTGRKPINAVSPKRQESLVTWAKPFLGNDQATGLLDSSLGEQYDQQEAERTILAASLCIRRAPRLALLDVDDDSMSISSTEHAVDFIMAHGSLEDYFQRRGSRSSSFD</sequence>
<dbReference type="FunFam" id="1.10.510.10:FF:000095">
    <property type="entry name" value="protein STRUBBELIG-RECEPTOR FAMILY 8"/>
    <property type="match status" value="1"/>
</dbReference>
<keyword evidence="2 5" id="KW-0547">Nucleotide-binding</keyword>
<name>A0A7I8IS68_SPIIN</name>
<dbReference type="PANTHER" id="PTHR47987">
    <property type="entry name" value="OS08G0249100 PROTEIN"/>
    <property type="match status" value="1"/>
</dbReference>
<evidence type="ECO:0000313" key="8">
    <source>
        <dbReference type="EMBL" id="CAA2620656.1"/>
    </source>
</evidence>
<dbReference type="PROSITE" id="PS50011">
    <property type="entry name" value="PROTEIN_KINASE_DOM"/>
    <property type="match status" value="1"/>
</dbReference>
<dbReference type="PANTHER" id="PTHR47987:SF5">
    <property type="entry name" value="PROTEIN KINASE DOMAIN-CONTAINING PROTEIN"/>
    <property type="match status" value="1"/>
</dbReference>
<dbReference type="EMBL" id="LR743592">
    <property type="protein sequence ID" value="CAA2620656.1"/>
    <property type="molecule type" value="Genomic_DNA"/>
</dbReference>
<dbReference type="SMART" id="SM00220">
    <property type="entry name" value="S_TKc"/>
    <property type="match status" value="1"/>
</dbReference>
<dbReference type="SUPFAM" id="SSF56112">
    <property type="entry name" value="Protein kinase-like (PK-like)"/>
    <property type="match status" value="1"/>
</dbReference>
<feature type="domain" description="Protein kinase" evidence="7">
    <location>
        <begin position="317"/>
        <end position="576"/>
    </location>
</feature>
<dbReference type="CDD" id="cd00293">
    <property type="entry name" value="USP-like"/>
    <property type="match status" value="1"/>
</dbReference>
<dbReference type="PROSITE" id="PS00108">
    <property type="entry name" value="PROTEIN_KINASE_ST"/>
    <property type="match status" value="1"/>
</dbReference>
<dbReference type="GO" id="GO:0004672">
    <property type="term" value="F:protein kinase activity"/>
    <property type="evidence" value="ECO:0007669"/>
    <property type="project" value="InterPro"/>
</dbReference>